<keyword evidence="10" id="KW-1185">Reference proteome</keyword>
<dbReference type="GO" id="GO:0003677">
    <property type="term" value="F:DNA binding"/>
    <property type="evidence" value="ECO:0007669"/>
    <property type="project" value="UniProtKB-KW"/>
</dbReference>
<keyword evidence="3" id="KW-0805">Transcription regulation</keyword>
<evidence type="ECO:0000256" key="1">
    <source>
        <dbReference type="ARBA" id="ARBA00022723"/>
    </source>
</evidence>
<feature type="region of interest" description="Disordered" evidence="7">
    <location>
        <begin position="70"/>
        <end position="96"/>
    </location>
</feature>
<dbReference type="SUPFAM" id="SSF57701">
    <property type="entry name" value="Zn2/Cys6 DNA-binding domain"/>
    <property type="match status" value="1"/>
</dbReference>
<sequence length="650" mass="72242">MCSCTFHPLGSVGWSFINFRIEMIFYNGAAADRRWPNERAGQKRKLFSNVSRSAPFVTTHLNMASANNVGTDGAAGHPVPTPKQTVQRRARSRKACEPCRERKRKCDGDMPCGACVRYEYDCHYVSVRDLRKQASAAVPMPPQLQSPLPQFHRSPSSAAPPIASSTVTADAQLQPADANSGAAFVRKLAMGIDPANAPRLHLFAWNLYLGSRTVAGYTPRARLLTEILSRANMESLVATYIAKVDPCYGFIDREMLFQRLQQRWLLPHVEDSYDAVLCGVAALGYLFTHRQAVEAELDLIESAKRILDQAADSQPNIIIATGWLLRVAYLRITASPHKTWINSCQMLHIIEAAGLHRDPTVSGNHDIDPNLQRRILCVARHVNVWTSFDVGHTRVVLPNIDSMLPPPSTPDDYSLELFTLLPLSERLDPDRPLDVSELQAAMVETLSYRHTAPPSVLSQTNLTLCICRRLRLLDYNISGELLEKVLTQTSKALKAAQTNIDTGSPWHHDANVPFQIVCILLAIDNPLSIAQLGDAVRVLNNVVHLYDTDATREALSTASLLIMLHQRRKEADAKSLTNILRTYAPSMQLPQSQPPSRPDHVNGSAFGDSAWLDSLVNDMPNLQGFDMNTLFDSNGQWDVPVEWLGWINNG</sequence>
<keyword evidence="2" id="KW-0862">Zinc</keyword>
<dbReference type="PROSITE" id="PS00463">
    <property type="entry name" value="ZN2_CY6_FUNGAL_1"/>
    <property type="match status" value="1"/>
</dbReference>
<dbReference type="CDD" id="cd12148">
    <property type="entry name" value="fungal_TF_MHR"/>
    <property type="match status" value="1"/>
</dbReference>
<dbReference type="PANTHER" id="PTHR31779:SF5">
    <property type="entry name" value="ZN(II)2CYS6 TRANSCRIPTION FACTOR (EUROFUNG)"/>
    <property type="match status" value="1"/>
</dbReference>
<keyword evidence="6" id="KW-0539">Nucleus</keyword>
<feature type="compositionally biased region" description="Low complexity" evidence="7">
    <location>
        <begin position="145"/>
        <end position="164"/>
    </location>
</feature>
<protein>
    <recommendedName>
        <fullName evidence="8">Zn(2)-C6 fungal-type domain-containing protein</fullName>
    </recommendedName>
</protein>
<keyword evidence="4" id="KW-0238">DNA-binding</keyword>
<evidence type="ECO:0000256" key="6">
    <source>
        <dbReference type="ARBA" id="ARBA00023242"/>
    </source>
</evidence>
<dbReference type="PANTHER" id="PTHR31779">
    <property type="entry name" value="2-NITROPROPANE DIOXYGENASE FAMILY, PUTATIVE (AFU_ORTHOLOGUE AFUA_2G17430)-RELATED"/>
    <property type="match status" value="1"/>
</dbReference>
<dbReference type="GO" id="GO:0009410">
    <property type="term" value="P:response to xenobiotic stimulus"/>
    <property type="evidence" value="ECO:0007669"/>
    <property type="project" value="TreeGrafter"/>
</dbReference>
<evidence type="ECO:0000256" key="5">
    <source>
        <dbReference type="ARBA" id="ARBA00023163"/>
    </source>
</evidence>
<dbReference type="GO" id="GO:0000981">
    <property type="term" value="F:DNA-binding transcription factor activity, RNA polymerase II-specific"/>
    <property type="evidence" value="ECO:0007669"/>
    <property type="project" value="InterPro"/>
</dbReference>
<evidence type="ECO:0000256" key="2">
    <source>
        <dbReference type="ARBA" id="ARBA00022833"/>
    </source>
</evidence>
<dbReference type="Proteomes" id="UP000799436">
    <property type="component" value="Unassembled WGS sequence"/>
</dbReference>
<reference evidence="9" key="1">
    <citation type="journal article" date="2020" name="Stud. Mycol.">
        <title>101 Dothideomycetes genomes: a test case for predicting lifestyles and emergence of pathogens.</title>
        <authorList>
            <person name="Haridas S."/>
            <person name="Albert R."/>
            <person name="Binder M."/>
            <person name="Bloem J."/>
            <person name="Labutti K."/>
            <person name="Salamov A."/>
            <person name="Andreopoulos B."/>
            <person name="Baker S."/>
            <person name="Barry K."/>
            <person name="Bills G."/>
            <person name="Bluhm B."/>
            <person name="Cannon C."/>
            <person name="Castanera R."/>
            <person name="Culley D."/>
            <person name="Daum C."/>
            <person name="Ezra D."/>
            <person name="Gonzalez J."/>
            <person name="Henrissat B."/>
            <person name="Kuo A."/>
            <person name="Liang C."/>
            <person name="Lipzen A."/>
            <person name="Lutzoni F."/>
            <person name="Magnuson J."/>
            <person name="Mondo S."/>
            <person name="Nolan M."/>
            <person name="Ohm R."/>
            <person name="Pangilinan J."/>
            <person name="Park H.-J."/>
            <person name="Ramirez L."/>
            <person name="Alfaro M."/>
            <person name="Sun H."/>
            <person name="Tritt A."/>
            <person name="Yoshinaga Y."/>
            <person name="Zwiers L.-H."/>
            <person name="Turgeon B."/>
            <person name="Goodwin S."/>
            <person name="Spatafora J."/>
            <person name="Crous P."/>
            <person name="Grigoriev I."/>
        </authorList>
    </citation>
    <scope>NUCLEOTIDE SEQUENCE</scope>
    <source>
        <strain evidence="9">CBS 116005</strain>
    </source>
</reference>
<evidence type="ECO:0000313" key="10">
    <source>
        <dbReference type="Proteomes" id="UP000799436"/>
    </source>
</evidence>
<evidence type="ECO:0000313" key="9">
    <source>
        <dbReference type="EMBL" id="KAF2768330.1"/>
    </source>
</evidence>
<gene>
    <name evidence="9" type="ORF">EJ03DRAFT_121487</name>
</gene>
<dbReference type="InterPro" id="IPR001138">
    <property type="entry name" value="Zn2Cys6_DnaBD"/>
</dbReference>
<organism evidence="9 10">
    <name type="scientific">Teratosphaeria nubilosa</name>
    <dbReference type="NCBI Taxonomy" id="161662"/>
    <lineage>
        <taxon>Eukaryota</taxon>
        <taxon>Fungi</taxon>
        <taxon>Dikarya</taxon>
        <taxon>Ascomycota</taxon>
        <taxon>Pezizomycotina</taxon>
        <taxon>Dothideomycetes</taxon>
        <taxon>Dothideomycetidae</taxon>
        <taxon>Mycosphaerellales</taxon>
        <taxon>Teratosphaeriaceae</taxon>
        <taxon>Teratosphaeria</taxon>
    </lineage>
</organism>
<keyword evidence="1" id="KW-0479">Metal-binding</keyword>
<dbReference type="OrthoDB" id="9986881at2759"/>
<evidence type="ECO:0000259" key="8">
    <source>
        <dbReference type="PROSITE" id="PS50048"/>
    </source>
</evidence>
<dbReference type="Pfam" id="PF00172">
    <property type="entry name" value="Zn_clus"/>
    <property type="match status" value="1"/>
</dbReference>
<evidence type="ECO:0000256" key="7">
    <source>
        <dbReference type="SAM" id="MobiDB-lite"/>
    </source>
</evidence>
<name>A0A6G1L6S7_9PEZI</name>
<dbReference type="InterPro" id="IPR052478">
    <property type="entry name" value="Metabolite_Synth_Reg"/>
</dbReference>
<dbReference type="SMART" id="SM00066">
    <property type="entry name" value="GAL4"/>
    <property type="match status" value="1"/>
</dbReference>
<dbReference type="CDD" id="cd00067">
    <property type="entry name" value="GAL4"/>
    <property type="match status" value="1"/>
</dbReference>
<dbReference type="AlphaFoldDB" id="A0A6G1L6S7"/>
<evidence type="ECO:0000256" key="3">
    <source>
        <dbReference type="ARBA" id="ARBA00023015"/>
    </source>
</evidence>
<feature type="domain" description="Zn(2)-C6 fungal-type" evidence="8">
    <location>
        <begin position="95"/>
        <end position="124"/>
    </location>
</feature>
<keyword evidence="5" id="KW-0804">Transcription</keyword>
<dbReference type="InterPro" id="IPR036864">
    <property type="entry name" value="Zn2-C6_fun-type_DNA-bd_sf"/>
</dbReference>
<feature type="region of interest" description="Disordered" evidence="7">
    <location>
        <begin position="141"/>
        <end position="164"/>
    </location>
</feature>
<dbReference type="EMBL" id="ML995845">
    <property type="protein sequence ID" value="KAF2768330.1"/>
    <property type="molecule type" value="Genomic_DNA"/>
</dbReference>
<dbReference type="GO" id="GO:0008270">
    <property type="term" value="F:zinc ion binding"/>
    <property type="evidence" value="ECO:0007669"/>
    <property type="project" value="InterPro"/>
</dbReference>
<accession>A0A6G1L6S7</accession>
<evidence type="ECO:0000256" key="4">
    <source>
        <dbReference type="ARBA" id="ARBA00023125"/>
    </source>
</evidence>
<dbReference type="Gene3D" id="4.10.240.10">
    <property type="entry name" value="Zn(2)-C6 fungal-type DNA-binding domain"/>
    <property type="match status" value="1"/>
</dbReference>
<proteinExistence type="predicted"/>
<dbReference type="PROSITE" id="PS50048">
    <property type="entry name" value="ZN2_CY6_FUNGAL_2"/>
    <property type="match status" value="1"/>
</dbReference>